<dbReference type="KEGG" id="bbae:FRD01_09080"/>
<keyword evidence="2" id="KW-1185">Reference proteome</keyword>
<protein>
    <submittedName>
        <fullName evidence="1">Uncharacterized protein</fullName>
    </submittedName>
</protein>
<dbReference type="AlphaFoldDB" id="A0A5B8XVB3"/>
<dbReference type="OrthoDB" id="3446073at2"/>
<sequence length="367" mass="42229">MGHWLGETAVNQVYELTQDNTWFKWMSEEDSQHERGEALHALGSPYQFIPLYDDHLSMCKERVSRSTPLAFTGEVAVFDSTHDRLGSWWFDPVFPGVIWFAPILEIPAILWIPVEPTQAGIDKAIQAWVPTKPYINELPNKARFYIGRTDRMNMTVDQIVDDLAANPALSTHRWGSEFDWDPWPENTREWTELERSSAMREYWAMRPGRIEKCSFRSAISGSVISVELHAPDVVFEVNYAPVNSTHIDALNRATKTQLPLDLPVDILAVLIGFRSMNLGAIQEWMELDPVLHLNEGIMILRTLYDDRADFERYLTGVVSSASQEARQMIYEVAFESMLDVFLYEAWEREPSPELRARLSERFLAGNI</sequence>
<dbReference type="Proteomes" id="UP000321595">
    <property type="component" value="Chromosome"/>
</dbReference>
<proteinExistence type="predicted"/>
<name>A0A5B8XVB3_9DELT</name>
<organism evidence="1 2">
    <name type="scientific">Microvenator marinus</name>
    <dbReference type="NCBI Taxonomy" id="2600177"/>
    <lineage>
        <taxon>Bacteria</taxon>
        <taxon>Deltaproteobacteria</taxon>
        <taxon>Bradymonadales</taxon>
        <taxon>Microvenatoraceae</taxon>
        <taxon>Microvenator</taxon>
    </lineage>
</organism>
<reference evidence="1 2" key="1">
    <citation type="submission" date="2019-08" db="EMBL/GenBank/DDBJ databases">
        <authorList>
            <person name="Liang Q."/>
        </authorList>
    </citation>
    <scope>NUCLEOTIDE SEQUENCE [LARGE SCALE GENOMIC DNA]</scope>
    <source>
        <strain evidence="1 2">V1718</strain>
    </source>
</reference>
<dbReference type="RefSeq" id="WP_146959074.1">
    <property type="nucleotide sequence ID" value="NZ_CP042467.1"/>
</dbReference>
<gene>
    <name evidence="1" type="ORF">FRD01_09080</name>
</gene>
<evidence type="ECO:0000313" key="2">
    <source>
        <dbReference type="Proteomes" id="UP000321595"/>
    </source>
</evidence>
<accession>A0A5B8XVB3</accession>
<dbReference type="EMBL" id="CP042467">
    <property type="protein sequence ID" value="QED27389.1"/>
    <property type="molecule type" value="Genomic_DNA"/>
</dbReference>
<evidence type="ECO:0000313" key="1">
    <source>
        <dbReference type="EMBL" id="QED27389.1"/>
    </source>
</evidence>